<dbReference type="Proteomes" id="UP000681967">
    <property type="component" value="Unassembled WGS sequence"/>
</dbReference>
<dbReference type="EMBL" id="CAJOBH010006274">
    <property type="protein sequence ID" value="CAF4050678.1"/>
    <property type="molecule type" value="Genomic_DNA"/>
</dbReference>
<dbReference type="Proteomes" id="UP000663855">
    <property type="component" value="Unassembled WGS sequence"/>
</dbReference>
<dbReference type="EMBL" id="CAJNOV010000104">
    <property type="protein sequence ID" value="CAF0985169.1"/>
    <property type="molecule type" value="Genomic_DNA"/>
</dbReference>
<reference evidence="1" key="1">
    <citation type="submission" date="2021-02" db="EMBL/GenBank/DDBJ databases">
        <authorList>
            <person name="Nowell W R."/>
        </authorList>
    </citation>
    <scope>NUCLEOTIDE SEQUENCE</scope>
</reference>
<protein>
    <submittedName>
        <fullName evidence="1">Uncharacterized protein</fullName>
    </submittedName>
</protein>
<evidence type="ECO:0000313" key="4">
    <source>
        <dbReference type="Proteomes" id="UP000663855"/>
    </source>
</evidence>
<accession>A0A814FLI1</accession>
<organism evidence="1 4">
    <name type="scientific">Rotaria magnacalcarata</name>
    <dbReference type="NCBI Taxonomy" id="392030"/>
    <lineage>
        <taxon>Eukaryota</taxon>
        <taxon>Metazoa</taxon>
        <taxon>Spiralia</taxon>
        <taxon>Gnathifera</taxon>
        <taxon>Rotifera</taxon>
        <taxon>Eurotatoria</taxon>
        <taxon>Bdelloidea</taxon>
        <taxon>Philodinida</taxon>
        <taxon>Philodinidae</taxon>
        <taxon>Rotaria</taxon>
    </lineage>
</organism>
<evidence type="ECO:0000313" key="3">
    <source>
        <dbReference type="EMBL" id="CAF4451910.1"/>
    </source>
</evidence>
<dbReference type="EMBL" id="CAJOBJ010068993">
    <property type="protein sequence ID" value="CAF4451910.1"/>
    <property type="molecule type" value="Genomic_DNA"/>
</dbReference>
<proteinExistence type="predicted"/>
<evidence type="ECO:0000313" key="2">
    <source>
        <dbReference type="EMBL" id="CAF4050678.1"/>
    </source>
</evidence>
<name>A0A814FLI1_9BILA</name>
<comment type="caution">
    <text evidence="1">The sequence shown here is derived from an EMBL/GenBank/DDBJ whole genome shotgun (WGS) entry which is preliminary data.</text>
</comment>
<sequence length="119" mass="13949">MLSSFYLLTFQFGILISEKPYVIITSDQSEPLDIEPLIIDVHIPEIEFCQYISTSDCKLLIRQMLKCQRIIFNDPGFSFQQYNANINAHQQILVKYQSMCEDTQNDYIADNAFDFFDNE</sequence>
<evidence type="ECO:0000313" key="1">
    <source>
        <dbReference type="EMBL" id="CAF0985169.1"/>
    </source>
</evidence>
<dbReference type="Proteomes" id="UP000681720">
    <property type="component" value="Unassembled WGS sequence"/>
</dbReference>
<dbReference type="AlphaFoldDB" id="A0A814FLI1"/>
<gene>
    <name evidence="2" type="ORF">BYL167_LOCUS16417</name>
    <name evidence="1" type="ORF">CJN711_LOCUS1561</name>
    <name evidence="3" type="ORF">GIL414_LOCUS32464</name>
</gene>